<gene>
    <name evidence="1" type="ORF">LG651_10280</name>
</gene>
<dbReference type="CDD" id="cd07067">
    <property type="entry name" value="HP_PGM_like"/>
    <property type="match status" value="1"/>
</dbReference>
<dbReference type="InterPro" id="IPR029033">
    <property type="entry name" value="His_PPase_superfam"/>
</dbReference>
<dbReference type="InterPro" id="IPR013078">
    <property type="entry name" value="His_Pase_superF_clade-1"/>
</dbReference>
<comment type="caution">
    <text evidence="1">The sequence shown here is derived from an EMBL/GenBank/DDBJ whole genome shotgun (WGS) entry which is preliminary data.</text>
</comment>
<evidence type="ECO:0000313" key="2">
    <source>
        <dbReference type="Proteomes" id="UP001139286"/>
    </source>
</evidence>
<proteinExistence type="predicted"/>
<dbReference type="PANTHER" id="PTHR47623">
    <property type="entry name" value="OS09G0287300 PROTEIN"/>
    <property type="match status" value="1"/>
</dbReference>
<keyword evidence="2" id="KW-1185">Reference proteome</keyword>
<dbReference type="Gene3D" id="3.40.50.1240">
    <property type="entry name" value="Phosphoglycerate mutase-like"/>
    <property type="match status" value="1"/>
</dbReference>
<dbReference type="PANTHER" id="PTHR47623:SF1">
    <property type="entry name" value="OS09G0287300 PROTEIN"/>
    <property type="match status" value="1"/>
</dbReference>
<dbReference type="SUPFAM" id="SSF53254">
    <property type="entry name" value="Phosphoglycerate mutase-like"/>
    <property type="match status" value="1"/>
</dbReference>
<accession>A0A9X1L4Z2</accession>
<dbReference type="Proteomes" id="UP001139286">
    <property type="component" value="Unassembled WGS sequence"/>
</dbReference>
<organism evidence="1 2">
    <name type="scientific">Neotamlana sargassicola</name>
    <dbReference type="NCBI Taxonomy" id="2883125"/>
    <lineage>
        <taxon>Bacteria</taxon>
        <taxon>Pseudomonadati</taxon>
        <taxon>Bacteroidota</taxon>
        <taxon>Flavobacteriia</taxon>
        <taxon>Flavobacteriales</taxon>
        <taxon>Flavobacteriaceae</taxon>
        <taxon>Neotamlana</taxon>
    </lineage>
</organism>
<dbReference type="Pfam" id="PF00300">
    <property type="entry name" value="His_Phos_1"/>
    <property type="match status" value="1"/>
</dbReference>
<name>A0A9X1L4Z2_9FLAO</name>
<dbReference type="RefSeq" id="WP_226696037.1">
    <property type="nucleotide sequence ID" value="NZ_JAJAPX010000003.1"/>
</dbReference>
<evidence type="ECO:0000313" key="1">
    <source>
        <dbReference type="EMBL" id="MCB4808640.1"/>
    </source>
</evidence>
<dbReference type="AlphaFoldDB" id="A0A9X1L4Z2"/>
<dbReference type="EMBL" id="JAJAPX010000003">
    <property type="protein sequence ID" value="MCB4808640.1"/>
    <property type="molecule type" value="Genomic_DNA"/>
</dbReference>
<reference evidence="1" key="1">
    <citation type="submission" date="2021-10" db="EMBL/GenBank/DDBJ databases">
        <title>Tamlana sargassums sp. nov., and Tamlana laminarinivorans sp. nov., two new bacteria isolated from the brown alga.</title>
        <authorList>
            <person name="Li J."/>
        </authorList>
    </citation>
    <scope>NUCLEOTIDE SEQUENCE</scope>
    <source>
        <strain evidence="1">62-3</strain>
    </source>
</reference>
<sequence>MKKLTIVRHAKSSWEYNLSDHERPLNARGFKDAGLVSNALKHLELYFDKLISSDAMRAKTTANIFVENLKIKKSICSLNRDLYDFSGEKLIQVIQSNSNDINHLIVFGHNNAITSFVNLYGDVYFNNIPTCGVCILEFDIDEWRNLKQGKTIKTIFPKHLK</sequence>
<protein>
    <submittedName>
        <fullName evidence="1">Histidine phosphatase family protein</fullName>
    </submittedName>
</protein>